<name>A0ABD3KXJ7_EUCGL</name>
<comment type="caution">
    <text evidence="3">The sequence shown here is derived from an EMBL/GenBank/DDBJ whole genome shotgun (WGS) entry which is preliminary data.</text>
</comment>
<evidence type="ECO:0000313" key="4">
    <source>
        <dbReference type="Proteomes" id="UP001634007"/>
    </source>
</evidence>
<feature type="transmembrane region" description="Helical" evidence="1">
    <location>
        <begin position="91"/>
        <end position="109"/>
    </location>
</feature>
<keyword evidence="1" id="KW-0812">Transmembrane</keyword>
<dbReference type="AlphaFoldDB" id="A0ABD3KXJ7"/>
<feature type="chain" id="PRO_5044856477" evidence="2">
    <location>
        <begin position="27"/>
        <end position="110"/>
    </location>
</feature>
<evidence type="ECO:0000313" key="3">
    <source>
        <dbReference type="EMBL" id="KAL3744153.1"/>
    </source>
</evidence>
<organism evidence="3 4">
    <name type="scientific">Eucalyptus globulus</name>
    <name type="common">Tasmanian blue gum</name>
    <dbReference type="NCBI Taxonomy" id="34317"/>
    <lineage>
        <taxon>Eukaryota</taxon>
        <taxon>Viridiplantae</taxon>
        <taxon>Streptophyta</taxon>
        <taxon>Embryophyta</taxon>
        <taxon>Tracheophyta</taxon>
        <taxon>Spermatophyta</taxon>
        <taxon>Magnoliopsida</taxon>
        <taxon>eudicotyledons</taxon>
        <taxon>Gunneridae</taxon>
        <taxon>Pentapetalae</taxon>
        <taxon>rosids</taxon>
        <taxon>malvids</taxon>
        <taxon>Myrtales</taxon>
        <taxon>Myrtaceae</taxon>
        <taxon>Myrtoideae</taxon>
        <taxon>Eucalypteae</taxon>
        <taxon>Eucalyptus</taxon>
    </lineage>
</organism>
<protein>
    <submittedName>
        <fullName evidence="3">Uncharacterized protein</fullName>
    </submittedName>
</protein>
<keyword evidence="2" id="KW-0732">Signal</keyword>
<evidence type="ECO:0000256" key="1">
    <source>
        <dbReference type="SAM" id="Phobius"/>
    </source>
</evidence>
<dbReference type="EMBL" id="JBJKBG010000003">
    <property type="protein sequence ID" value="KAL3744153.1"/>
    <property type="molecule type" value="Genomic_DNA"/>
</dbReference>
<feature type="signal peptide" evidence="2">
    <location>
        <begin position="1"/>
        <end position="26"/>
    </location>
</feature>
<gene>
    <name evidence="3" type="ORF">ACJRO7_013416</name>
</gene>
<sequence length="110" mass="12462">MDVKRWQLILSLITLALLFQSPASSAHEVQKGYLGKSLSQHRERQESKLMNKDILISFRNRKLIGVQVKKVKGVQPRARVKTSAAVQAHQIPSFFVVSLCFLTLIGLFML</sequence>
<evidence type="ECO:0000256" key="2">
    <source>
        <dbReference type="SAM" id="SignalP"/>
    </source>
</evidence>
<accession>A0ABD3KXJ7</accession>
<keyword evidence="1" id="KW-1133">Transmembrane helix</keyword>
<proteinExistence type="predicted"/>
<reference evidence="3 4" key="1">
    <citation type="submission" date="2024-11" db="EMBL/GenBank/DDBJ databases">
        <title>Chromosome-level genome assembly of Eucalyptus globulus Labill. provides insights into its genome evolution.</title>
        <authorList>
            <person name="Li X."/>
        </authorList>
    </citation>
    <scope>NUCLEOTIDE SEQUENCE [LARGE SCALE GENOMIC DNA]</scope>
    <source>
        <strain evidence="3">CL2024</strain>
        <tissue evidence="3">Fresh tender leaves</tissue>
    </source>
</reference>
<keyword evidence="4" id="KW-1185">Reference proteome</keyword>
<dbReference type="Proteomes" id="UP001634007">
    <property type="component" value="Unassembled WGS sequence"/>
</dbReference>
<keyword evidence="1" id="KW-0472">Membrane</keyword>